<proteinExistence type="predicted"/>
<feature type="transmembrane region" description="Helical" evidence="2">
    <location>
        <begin position="37"/>
        <end position="63"/>
    </location>
</feature>
<dbReference type="EMBL" id="BJXX01000164">
    <property type="protein sequence ID" value="GEN36017.1"/>
    <property type="molecule type" value="Genomic_DNA"/>
</dbReference>
<feature type="region of interest" description="Disordered" evidence="1">
    <location>
        <begin position="1"/>
        <end position="28"/>
    </location>
</feature>
<evidence type="ECO:0000256" key="1">
    <source>
        <dbReference type="SAM" id="MobiDB-lite"/>
    </source>
</evidence>
<keyword evidence="2" id="KW-0472">Membrane</keyword>
<evidence type="ECO:0008006" key="5">
    <source>
        <dbReference type="Google" id="ProtNLM"/>
    </source>
</evidence>
<keyword evidence="2" id="KW-1133">Transmembrane helix</keyword>
<keyword evidence="2" id="KW-0812">Transmembrane</keyword>
<keyword evidence="4" id="KW-1185">Reference proteome</keyword>
<protein>
    <recommendedName>
        <fullName evidence="5">DNA-directed RNA polymerase subunit beta</fullName>
    </recommendedName>
</protein>
<name>A0A511VAQ7_9BACL</name>
<dbReference type="RefSeq" id="WP_246147390.1">
    <property type="nucleotide sequence ID" value="NZ_BJXX01000164.1"/>
</dbReference>
<gene>
    <name evidence="3" type="ORF">ADA01nite_34770</name>
</gene>
<sequence length="86" mass="9608">MPEQRKTLYPDAAAQRAPEKKKSSVKKRAKSRAGMPLLLRIMLVPFLLFIALLAGLITGYSIIGNGSALDVFDLETWKHMYDLVFG</sequence>
<accession>A0A511VAQ7</accession>
<dbReference type="InterPro" id="IPR024596">
    <property type="entry name" value="RNApol_su_b/EpuA"/>
</dbReference>
<reference evidence="3 4" key="1">
    <citation type="submission" date="2019-07" db="EMBL/GenBank/DDBJ databases">
        <title>Whole genome shotgun sequence of Aneurinibacillus danicus NBRC 102444.</title>
        <authorList>
            <person name="Hosoyama A."/>
            <person name="Uohara A."/>
            <person name="Ohji S."/>
            <person name="Ichikawa N."/>
        </authorList>
    </citation>
    <scope>NUCLEOTIDE SEQUENCE [LARGE SCALE GENOMIC DNA]</scope>
    <source>
        <strain evidence="3 4">NBRC 102444</strain>
    </source>
</reference>
<organism evidence="3 4">
    <name type="scientific">Aneurinibacillus danicus</name>
    <dbReference type="NCBI Taxonomy" id="267746"/>
    <lineage>
        <taxon>Bacteria</taxon>
        <taxon>Bacillati</taxon>
        <taxon>Bacillota</taxon>
        <taxon>Bacilli</taxon>
        <taxon>Bacillales</taxon>
        <taxon>Paenibacillaceae</taxon>
        <taxon>Aneurinibacillus group</taxon>
        <taxon>Aneurinibacillus</taxon>
    </lineage>
</organism>
<dbReference type="Proteomes" id="UP000321157">
    <property type="component" value="Unassembled WGS sequence"/>
</dbReference>
<evidence type="ECO:0000256" key="2">
    <source>
        <dbReference type="SAM" id="Phobius"/>
    </source>
</evidence>
<dbReference type="Pfam" id="PF11772">
    <property type="entry name" value="EpuA"/>
    <property type="match status" value="1"/>
</dbReference>
<comment type="caution">
    <text evidence="3">The sequence shown here is derived from an EMBL/GenBank/DDBJ whole genome shotgun (WGS) entry which is preliminary data.</text>
</comment>
<dbReference type="AlphaFoldDB" id="A0A511VAQ7"/>
<evidence type="ECO:0000313" key="4">
    <source>
        <dbReference type="Proteomes" id="UP000321157"/>
    </source>
</evidence>
<evidence type="ECO:0000313" key="3">
    <source>
        <dbReference type="EMBL" id="GEN36017.1"/>
    </source>
</evidence>